<protein>
    <recommendedName>
        <fullName evidence="5">Large ribosomal subunit protein bL25</fullName>
    </recommendedName>
    <alternativeName>
        <fullName evidence="5">General stress protein CTC</fullName>
    </alternativeName>
</protein>
<evidence type="ECO:0000256" key="4">
    <source>
        <dbReference type="ARBA" id="ARBA00023274"/>
    </source>
</evidence>
<dbReference type="GO" id="GO:0006412">
    <property type="term" value="P:translation"/>
    <property type="evidence" value="ECO:0007669"/>
    <property type="project" value="UniProtKB-UniRule"/>
</dbReference>
<evidence type="ECO:0000313" key="8">
    <source>
        <dbReference type="EMBL" id="HJA08365.1"/>
    </source>
</evidence>
<dbReference type="Gene3D" id="2.170.120.20">
    <property type="entry name" value="Ribosomal protein L25, beta domain"/>
    <property type="match status" value="1"/>
</dbReference>
<dbReference type="PANTHER" id="PTHR33284:SF1">
    <property type="entry name" value="RIBOSOMAL PROTEIN L25_GLN-TRNA SYNTHETASE, ANTI-CODON-BINDING DOMAIN-CONTAINING PROTEIN"/>
    <property type="match status" value="1"/>
</dbReference>
<evidence type="ECO:0000259" key="7">
    <source>
        <dbReference type="Pfam" id="PF14693"/>
    </source>
</evidence>
<accession>A0A9D2HE31</accession>
<gene>
    <name evidence="5" type="primary">rplY</name>
    <name evidence="5" type="synonym">ctc</name>
    <name evidence="8" type="ORF">H9962_04135</name>
</gene>
<dbReference type="HAMAP" id="MF_01334">
    <property type="entry name" value="Ribosomal_bL25_CTC"/>
    <property type="match status" value="1"/>
</dbReference>
<comment type="subunit">
    <text evidence="5">Part of the 50S ribosomal subunit; part of the 5S rRNA/L5/L18/L25 subcomplex. Contacts the 5S rRNA. Binds to the 5S rRNA independently of L5 and L18.</text>
</comment>
<evidence type="ECO:0000256" key="2">
    <source>
        <dbReference type="ARBA" id="ARBA00022884"/>
    </source>
</evidence>
<feature type="domain" description="Large ribosomal subunit protein bL25 L25" evidence="6">
    <location>
        <begin position="7"/>
        <end position="97"/>
    </location>
</feature>
<dbReference type="Pfam" id="PF14693">
    <property type="entry name" value="Ribosomal_TL5_C"/>
    <property type="match status" value="1"/>
</dbReference>
<dbReference type="Pfam" id="PF01386">
    <property type="entry name" value="Ribosomal_L25p"/>
    <property type="match status" value="1"/>
</dbReference>
<dbReference type="SUPFAM" id="SSF50715">
    <property type="entry name" value="Ribosomal protein L25-like"/>
    <property type="match status" value="1"/>
</dbReference>
<dbReference type="InterPro" id="IPR001021">
    <property type="entry name" value="Ribosomal_bL25_long"/>
</dbReference>
<keyword evidence="3 5" id="KW-0689">Ribosomal protein</keyword>
<dbReference type="NCBIfam" id="TIGR00731">
    <property type="entry name" value="bL25_bact_ctc"/>
    <property type="match status" value="1"/>
</dbReference>
<reference evidence="8" key="1">
    <citation type="journal article" date="2021" name="PeerJ">
        <title>Extensive microbial diversity within the chicken gut microbiome revealed by metagenomics and culture.</title>
        <authorList>
            <person name="Gilroy R."/>
            <person name="Ravi A."/>
            <person name="Getino M."/>
            <person name="Pursley I."/>
            <person name="Horton D.L."/>
            <person name="Alikhan N.F."/>
            <person name="Baker D."/>
            <person name="Gharbi K."/>
            <person name="Hall N."/>
            <person name="Watson M."/>
            <person name="Adriaenssens E.M."/>
            <person name="Foster-Nyarko E."/>
            <person name="Jarju S."/>
            <person name="Secka A."/>
            <person name="Antonio M."/>
            <person name="Oren A."/>
            <person name="Chaudhuri R.R."/>
            <person name="La Ragione R."/>
            <person name="Hildebrand F."/>
            <person name="Pallen M.J."/>
        </authorList>
    </citation>
    <scope>NUCLEOTIDE SEQUENCE</scope>
    <source>
        <strain evidence="8">CHK186-16707</strain>
    </source>
</reference>
<dbReference type="NCBIfam" id="NF004135">
    <property type="entry name" value="PRK05618.3-1"/>
    <property type="match status" value="1"/>
</dbReference>
<comment type="similarity">
    <text evidence="5">Belongs to the bacterial ribosomal protein bL25 family. CTC subfamily.</text>
</comment>
<proteinExistence type="inferred from homology"/>
<sequence length="200" mass="21785">MSEMKTLSVEKRSGFGKGPNRRLRAEALVPGVYYAADGVNVPVQMPALPLSKIYEQVGRTNVFNLEIDDNGVKTTHPVFVWDAQYHPVKGVFTHVDFYGVDLDKEIKVEVPLEFTGVSKGVKLGGTLETYRESVTLSAKPQLMPRKVNVDITNLDLGHSIKASELALPEGVHVVFKSDFTVVAVVTEQDTAPADAESSAA</sequence>
<organism evidence="8 9">
    <name type="scientific">Candidatus Mailhella merdigallinarum</name>
    <dbReference type="NCBI Taxonomy" id="2838658"/>
    <lineage>
        <taxon>Bacteria</taxon>
        <taxon>Pseudomonadati</taxon>
        <taxon>Thermodesulfobacteriota</taxon>
        <taxon>Desulfovibrionia</taxon>
        <taxon>Desulfovibrionales</taxon>
        <taxon>Desulfovibrionaceae</taxon>
        <taxon>Mailhella</taxon>
    </lineage>
</organism>
<dbReference type="Proteomes" id="UP000824225">
    <property type="component" value="Unassembled WGS sequence"/>
</dbReference>
<evidence type="ECO:0000256" key="5">
    <source>
        <dbReference type="HAMAP-Rule" id="MF_01334"/>
    </source>
</evidence>
<evidence type="ECO:0000259" key="6">
    <source>
        <dbReference type="Pfam" id="PF01386"/>
    </source>
</evidence>
<dbReference type="GO" id="GO:0003735">
    <property type="term" value="F:structural constituent of ribosome"/>
    <property type="evidence" value="ECO:0007669"/>
    <property type="project" value="InterPro"/>
</dbReference>
<evidence type="ECO:0000256" key="3">
    <source>
        <dbReference type="ARBA" id="ARBA00022980"/>
    </source>
</evidence>
<dbReference type="InterPro" id="IPR037121">
    <property type="entry name" value="Ribosomal_bL25_C"/>
</dbReference>
<keyword evidence="1 5" id="KW-0699">rRNA-binding</keyword>
<dbReference type="EMBL" id="DXAN01000011">
    <property type="protein sequence ID" value="HJA08365.1"/>
    <property type="molecule type" value="Genomic_DNA"/>
</dbReference>
<evidence type="ECO:0000313" key="9">
    <source>
        <dbReference type="Proteomes" id="UP000824225"/>
    </source>
</evidence>
<evidence type="ECO:0000256" key="1">
    <source>
        <dbReference type="ARBA" id="ARBA00022730"/>
    </source>
</evidence>
<feature type="domain" description="Large ribosomal subunit protein bL25 beta" evidence="7">
    <location>
        <begin position="105"/>
        <end position="186"/>
    </location>
</feature>
<dbReference type="PANTHER" id="PTHR33284">
    <property type="entry name" value="RIBOSOMAL PROTEIN L25/GLN-TRNA SYNTHETASE, ANTI-CODON-BINDING DOMAIN-CONTAINING PROTEIN"/>
    <property type="match status" value="1"/>
</dbReference>
<keyword evidence="2 5" id="KW-0694">RNA-binding</keyword>
<dbReference type="AlphaFoldDB" id="A0A9D2HE31"/>
<reference evidence="8" key="2">
    <citation type="submission" date="2021-04" db="EMBL/GenBank/DDBJ databases">
        <authorList>
            <person name="Gilroy R."/>
        </authorList>
    </citation>
    <scope>NUCLEOTIDE SEQUENCE</scope>
    <source>
        <strain evidence="8">CHK186-16707</strain>
    </source>
</reference>
<dbReference type="InterPro" id="IPR020930">
    <property type="entry name" value="Ribosomal_uL5_bac-type"/>
</dbReference>
<comment type="function">
    <text evidence="5">This is one of the proteins that binds to the 5S RNA in the ribosome where it forms part of the central protuberance.</text>
</comment>
<dbReference type="CDD" id="cd00495">
    <property type="entry name" value="Ribosomal_L25_TL5_CTC"/>
    <property type="match status" value="1"/>
</dbReference>
<dbReference type="GO" id="GO:0008097">
    <property type="term" value="F:5S rRNA binding"/>
    <property type="evidence" value="ECO:0007669"/>
    <property type="project" value="InterPro"/>
</dbReference>
<comment type="caution">
    <text evidence="8">The sequence shown here is derived from an EMBL/GenBank/DDBJ whole genome shotgun (WGS) entry which is preliminary data.</text>
</comment>
<dbReference type="InterPro" id="IPR020057">
    <property type="entry name" value="Ribosomal_bL25_b-dom"/>
</dbReference>
<keyword evidence="4 5" id="KW-0687">Ribonucleoprotein</keyword>
<dbReference type="Gene3D" id="2.40.240.10">
    <property type="entry name" value="Ribosomal Protein L25, Chain P"/>
    <property type="match status" value="1"/>
</dbReference>
<dbReference type="InterPro" id="IPR020056">
    <property type="entry name" value="Rbsml_bL25/Gln-tRNA_synth_N"/>
</dbReference>
<dbReference type="GO" id="GO:0022625">
    <property type="term" value="C:cytosolic large ribosomal subunit"/>
    <property type="evidence" value="ECO:0007669"/>
    <property type="project" value="TreeGrafter"/>
</dbReference>
<name>A0A9D2HE31_9BACT</name>
<dbReference type="InterPro" id="IPR011035">
    <property type="entry name" value="Ribosomal_bL25/Gln-tRNA_synth"/>
</dbReference>
<dbReference type="InterPro" id="IPR029751">
    <property type="entry name" value="Ribosomal_L25_dom"/>
</dbReference>